<proteinExistence type="predicted"/>
<dbReference type="EMBL" id="BART01035870">
    <property type="protein sequence ID" value="GAH05964.1"/>
    <property type="molecule type" value="Genomic_DNA"/>
</dbReference>
<gene>
    <name evidence="1" type="ORF">S01H4_60721</name>
</gene>
<reference evidence="1" key="1">
    <citation type="journal article" date="2014" name="Front. Microbiol.">
        <title>High frequency of phylogenetically diverse reductive dehalogenase-homologous genes in deep subseafloor sedimentary metagenomes.</title>
        <authorList>
            <person name="Kawai M."/>
            <person name="Futagami T."/>
            <person name="Toyoda A."/>
            <person name="Takaki Y."/>
            <person name="Nishi S."/>
            <person name="Hori S."/>
            <person name="Arai W."/>
            <person name="Tsubouchi T."/>
            <person name="Morono Y."/>
            <person name="Uchiyama I."/>
            <person name="Ito T."/>
            <person name="Fujiyama A."/>
            <person name="Inagaki F."/>
            <person name="Takami H."/>
        </authorList>
    </citation>
    <scope>NUCLEOTIDE SEQUENCE</scope>
    <source>
        <strain evidence="1">Expedition CK06-06</strain>
    </source>
</reference>
<protein>
    <submittedName>
        <fullName evidence="1">Uncharacterized protein</fullName>
    </submittedName>
</protein>
<evidence type="ECO:0000313" key="1">
    <source>
        <dbReference type="EMBL" id="GAH05964.1"/>
    </source>
</evidence>
<name>X1DLX1_9ZZZZ</name>
<accession>X1DLX1</accession>
<comment type="caution">
    <text evidence="1">The sequence shown here is derived from an EMBL/GenBank/DDBJ whole genome shotgun (WGS) entry which is preliminary data.</text>
</comment>
<feature type="non-terminal residue" evidence="1">
    <location>
        <position position="1"/>
    </location>
</feature>
<sequence>IHRKVKVKDGYEITATLTDGDKIRTKLFFNPGKSEPSDEKLASKLIKMAERFKEKNLEAPDIQMMKSEVEELLITKGYLEEGQTLEDLPDNEDEQ</sequence>
<organism evidence="1">
    <name type="scientific">marine sediment metagenome</name>
    <dbReference type="NCBI Taxonomy" id="412755"/>
    <lineage>
        <taxon>unclassified sequences</taxon>
        <taxon>metagenomes</taxon>
        <taxon>ecological metagenomes</taxon>
    </lineage>
</organism>
<dbReference type="AlphaFoldDB" id="X1DLX1"/>